<feature type="region of interest" description="Disordered" evidence="1">
    <location>
        <begin position="31"/>
        <end position="505"/>
    </location>
</feature>
<name>A0A1Y1I7M4_KLENI</name>
<feature type="compositionally biased region" description="Low complexity" evidence="1">
    <location>
        <begin position="246"/>
        <end position="263"/>
    </location>
</feature>
<proteinExistence type="predicted"/>
<organism evidence="2 3">
    <name type="scientific">Klebsormidium nitens</name>
    <name type="common">Green alga</name>
    <name type="synonym">Ulothrix nitens</name>
    <dbReference type="NCBI Taxonomy" id="105231"/>
    <lineage>
        <taxon>Eukaryota</taxon>
        <taxon>Viridiplantae</taxon>
        <taxon>Streptophyta</taxon>
        <taxon>Klebsormidiophyceae</taxon>
        <taxon>Klebsormidiales</taxon>
        <taxon>Klebsormidiaceae</taxon>
        <taxon>Klebsormidium</taxon>
    </lineage>
</organism>
<reference evidence="2 3" key="1">
    <citation type="journal article" date="2014" name="Nat. Commun.">
        <title>Klebsormidium flaccidum genome reveals primary factors for plant terrestrial adaptation.</title>
        <authorList>
            <person name="Hori K."/>
            <person name="Maruyama F."/>
            <person name="Fujisawa T."/>
            <person name="Togashi T."/>
            <person name="Yamamoto N."/>
            <person name="Seo M."/>
            <person name="Sato S."/>
            <person name="Yamada T."/>
            <person name="Mori H."/>
            <person name="Tajima N."/>
            <person name="Moriyama T."/>
            <person name="Ikeuchi M."/>
            <person name="Watanabe M."/>
            <person name="Wada H."/>
            <person name="Kobayashi K."/>
            <person name="Saito M."/>
            <person name="Masuda T."/>
            <person name="Sasaki-Sekimoto Y."/>
            <person name="Mashiguchi K."/>
            <person name="Awai K."/>
            <person name="Shimojima M."/>
            <person name="Masuda S."/>
            <person name="Iwai M."/>
            <person name="Nobusawa T."/>
            <person name="Narise T."/>
            <person name="Kondo S."/>
            <person name="Saito H."/>
            <person name="Sato R."/>
            <person name="Murakawa M."/>
            <person name="Ihara Y."/>
            <person name="Oshima-Yamada Y."/>
            <person name="Ohtaka K."/>
            <person name="Satoh M."/>
            <person name="Sonobe K."/>
            <person name="Ishii M."/>
            <person name="Ohtani R."/>
            <person name="Kanamori-Sato M."/>
            <person name="Honoki R."/>
            <person name="Miyazaki D."/>
            <person name="Mochizuki H."/>
            <person name="Umetsu J."/>
            <person name="Higashi K."/>
            <person name="Shibata D."/>
            <person name="Kamiya Y."/>
            <person name="Sato N."/>
            <person name="Nakamura Y."/>
            <person name="Tabata S."/>
            <person name="Ida S."/>
            <person name="Kurokawa K."/>
            <person name="Ohta H."/>
        </authorList>
    </citation>
    <scope>NUCLEOTIDE SEQUENCE [LARGE SCALE GENOMIC DNA]</scope>
    <source>
        <strain evidence="2 3">NIES-2285</strain>
    </source>
</reference>
<feature type="compositionally biased region" description="Polar residues" evidence="1">
    <location>
        <begin position="65"/>
        <end position="75"/>
    </location>
</feature>
<dbReference type="Proteomes" id="UP000054558">
    <property type="component" value="Unassembled WGS sequence"/>
</dbReference>
<protein>
    <submittedName>
        <fullName evidence="2">Uncharacterized protein</fullName>
    </submittedName>
</protein>
<sequence>METSSLSSSSDANFATSPYAKHTSLRGAAGYRAWKGAPGPSQSPGGGATEAAESSSAWPNRARSQKNGASHSSSGDGRVRESVSRSGLRSGSKVDGNRKGDGEGFETQPRKAVPAWKTAPQNASGTLWDRLSQASRPASRPPSRQIYSGVKLRKTPETPEEGSPNGRFDTTPNSNRPPSRRRTEGRVDAQRAESVSDSAGEEPETYDMYSRGFSRGPATGGRPAWNQGAAGAASRAAWTTGPQALRASMQRSSRPSSRLSSRQASREGSVAGDVSYQWEDMQPSKESSGTDLVSVSSQDGGESERVASKGGGGARPGSRMSVVDVLSFAEESGREEGNDENREPGSRPPSEGSSFRRTPDGRPSPAPSEQHPNDLQSKKARLSAHKADVSEAASGTRRSWGGVARAQASAPRISESPRVGEVYRRPASARDWSPIRKRKDDPLQPQTLAEYMATPRSPLRSPVCPPRPVSARNADVGMTPLNLDTPTRREAPVRQSLDADEDPDDVATFTDVQQRISAARHNTTDLRPATTANVTRAGLLSAPPPSAVKEVDLSALADKLFQPREHMPRSGSVTSASLQLPADALPPPNGLSLSRRQSARRDAMGATNQGVPLGGDTLGAREQNENEEARKGLRRPPSRQKPPPESLHLFTADSSGPATLGASLELDARPETTAGHMRVGVSQARAVQSEPINRLHKLFIRPPSRQRPPPEALCLGGIEAAAAEKSFREIYSSSDCESP</sequence>
<feature type="compositionally biased region" description="Polar residues" evidence="1">
    <location>
        <begin position="284"/>
        <end position="300"/>
    </location>
</feature>
<feature type="region of interest" description="Disordered" evidence="1">
    <location>
        <begin position="562"/>
        <end position="661"/>
    </location>
</feature>
<evidence type="ECO:0000313" key="3">
    <source>
        <dbReference type="Proteomes" id="UP000054558"/>
    </source>
</evidence>
<feature type="compositionally biased region" description="Low complexity" evidence="1">
    <location>
        <begin position="228"/>
        <end position="237"/>
    </location>
</feature>
<accession>A0A1Y1I7M4</accession>
<dbReference type="EMBL" id="DF237272">
    <property type="protein sequence ID" value="GAQ86965.1"/>
    <property type="molecule type" value="Genomic_DNA"/>
</dbReference>
<keyword evidence="3" id="KW-1185">Reference proteome</keyword>
<feature type="compositionally biased region" description="Basic and acidic residues" evidence="1">
    <location>
        <begin position="181"/>
        <end position="191"/>
    </location>
</feature>
<gene>
    <name evidence="2" type="ORF">KFL_003230100</name>
</gene>
<dbReference type="AlphaFoldDB" id="A0A1Y1I7M4"/>
<dbReference type="OMA" id="CHTHHSR"/>
<feature type="compositionally biased region" description="Low complexity" evidence="1">
    <location>
        <begin position="36"/>
        <end position="57"/>
    </location>
</feature>
<feature type="compositionally biased region" description="Basic and acidic residues" evidence="1">
    <location>
        <begin position="331"/>
        <end position="345"/>
    </location>
</feature>
<evidence type="ECO:0000313" key="2">
    <source>
        <dbReference type="EMBL" id="GAQ86965.1"/>
    </source>
</evidence>
<evidence type="ECO:0000256" key="1">
    <source>
        <dbReference type="SAM" id="MobiDB-lite"/>
    </source>
</evidence>
<feature type="compositionally biased region" description="Low complexity" evidence="1">
    <location>
        <begin position="132"/>
        <end position="145"/>
    </location>
</feature>
<feature type="compositionally biased region" description="Basic and acidic residues" evidence="1">
    <location>
        <begin position="622"/>
        <end position="631"/>
    </location>
</feature>